<proteinExistence type="predicted"/>
<gene>
    <name evidence="4" type="ORF">N7539_001252</name>
</gene>
<protein>
    <recommendedName>
        <fullName evidence="6">Microbial-type PARG catalytic domain-containing protein</fullName>
    </recommendedName>
</protein>
<dbReference type="InterPro" id="IPR012664">
    <property type="entry name" value="CHP02452"/>
</dbReference>
<evidence type="ECO:0000256" key="1">
    <source>
        <dbReference type="SAM" id="MobiDB-lite"/>
    </source>
</evidence>
<dbReference type="PANTHER" id="PTHR35596:SF1">
    <property type="entry name" value="MICROBIAL-TYPE PARG CATALYTIC DOMAIN-CONTAINING PROTEIN"/>
    <property type="match status" value="1"/>
</dbReference>
<accession>A0A9X0C345</accession>
<name>A0A9X0C345_9EURO</name>
<dbReference type="InterPro" id="IPR019261">
    <property type="entry name" value="PARG_cat_microbial"/>
</dbReference>
<evidence type="ECO:0000313" key="4">
    <source>
        <dbReference type="EMBL" id="KAJ5496136.1"/>
    </source>
</evidence>
<evidence type="ECO:0000259" key="2">
    <source>
        <dbReference type="Pfam" id="PF01661"/>
    </source>
</evidence>
<feature type="region of interest" description="Disordered" evidence="1">
    <location>
        <begin position="1"/>
        <end position="27"/>
    </location>
</feature>
<dbReference type="EMBL" id="JAPWDQ010000001">
    <property type="protein sequence ID" value="KAJ5496136.1"/>
    <property type="molecule type" value="Genomic_DNA"/>
</dbReference>
<organism evidence="4 5">
    <name type="scientific">Penicillium diatomitis</name>
    <dbReference type="NCBI Taxonomy" id="2819901"/>
    <lineage>
        <taxon>Eukaryota</taxon>
        <taxon>Fungi</taxon>
        <taxon>Dikarya</taxon>
        <taxon>Ascomycota</taxon>
        <taxon>Pezizomycotina</taxon>
        <taxon>Eurotiomycetes</taxon>
        <taxon>Eurotiomycetidae</taxon>
        <taxon>Eurotiales</taxon>
        <taxon>Aspergillaceae</taxon>
        <taxon>Penicillium</taxon>
    </lineage>
</organism>
<dbReference type="RefSeq" id="XP_056795149.1">
    <property type="nucleotide sequence ID" value="XM_056930856.1"/>
</dbReference>
<dbReference type="Pfam" id="PF01661">
    <property type="entry name" value="Macro"/>
    <property type="match status" value="1"/>
</dbReference>
<evidence type="ECO:0000313" key="5">
    <source>
        <dbReference type="Proteomes" id="UP001148312"/>
    </source>
</evidence>
<reference evidence="4" key="1">
    <citation type="submission" date="2022-12" db="EMBL/GenBank/DDBJ databases">
        <authorList>
            <person name="Petersen C."/>
        </authorList>
    </citation>
    <scope>NUCLEOTIDE SEQUENCE</scope>
    <source>
        <strain evidence="4">IBT 30728</strain>
    </source>
</reference>
<keyword evidence="5" id="KW-1185">Reference proteome</keyword>
<dbReference type="Pfam" id="PF10021">
    <property type="entry name" value="PARG_cat_microb"/>
    <property type="match status" value="1"/>
</dbReference>
<feature type="domain" description="Microbial-type PARG catalytic" evidence="3">
    <location>
        <begin position="73"/>
        <end position="163"/>
    </location>
</feature>
<sequence>MSAYNARTKPWRYTTSQRPFPRNAKEDMNDTRRLTAWQAQPIAKDIIDAYEGTFGINFKFTWDDVPTLDSEETSSKHPGRINGTTVKVINKDTLDAAIALEAAEDILEVARKTRVLVLNFANATTPGGDWKAGATAQEEQIVYRTTLIHHGLDSKLYPLKAKEGVYTSNVLVLRENQNKGYFKMWIDRPECLPLISVVSVAAEASPALDLTRKKYAGAEQRERMENTMRSILRLAADHGHTRLVLGALGCGVFGHPPQEVADCWRRVLTAAEFKAWFDIIVFAVYDPANDTNFKTFHAILHDLEI</sequence>
<dbReference type="AlphaFoldDB" id="A0A9X0C345"/>
<evidence type="ECO:0000259" key="3">
    <source>
        <dbReference type="Pfam" id="PF10021"/>
    </source>
</evidence>
<reference evidence="4" key="2">
    <citation type="journal article" date="2023" name="IMA Fungus">
        <title>Comparative genomic study of the Penicillium genus elucidates a diverse pangenome and 15 lateral gene transfer events.</title>
        <authorList>
            <person name="Petersen C."/>
            <person name="Sorensen T."/>
            <person name="Nielsen M.R."/>
            <person name="Sondergaard T.E."/>
            <person name="Sorensen J.L."/>
            <person name="Fitzpatrick D.A."/>
            <person name="Frisvad J.C."/>
            <person name="Nielsen K.L."/>
        </authorList>
    </citation>
    <scope>NUCLEOTIDE SEQUENCE</scope>
    <source>
        <strain evidence="4">IBT 30728</strain>
    </source>
</reference>
<dbReference type="InterPro" id="IPR043472">
    <property type="entry name" value="Macro_dom-like"/>
</dbReference>
<dbReference type="InterPro" id="IPR002589">
    <property type="entry name" value="Macro_dom"/>
</dbReference>
<comment type="caution">
    <text evidence="4">The sequence shown here is derived from an EMBL/GenBank/DDBJ whole genome shotgun (WGS) entry which is preliminary data.</text>
</comment>
<evidence type="ECO:0008006" key="6">
    <source>
        <dbReference type="Google" id="ProtNLM"/>
    </source>
</evidence>
<feature type="domain" description="Macro" evidence="2">
    <location>
        <begin position="216"/>
        <end position="263"/>
    </location>
</feature>
<dbReference type="PANTHER" id="PTHR35596">
    <property type="entry name" value="DUF2263 DOMAIN-CONTAINING PROTEIN"/>
    <property type="match status" value="1"/>
</dbReference>
<dbReference type="Proteomes" id="UP001148312">
    <property type="component" value="Unassembled WGS sequence"/>
</dbReference>
<dbReference type="Gene3D" id="3.40.220.10">
    <property type="entry name" value="Leucine Aminopeptidase, subunit E, domain 1"/>
    <property type="match status" value="1"/>
</dbReference>
<dbReference type="GeneID" id="81621105"/>
<dbReference type="SUPFAM" id="SSF52949">
    <property type="entry name" value="Macro domain-like"/>
    <property type="match status" value="1"/>
</dbReference>
<dbReference type="NCBIfam" id="TIGR02452">
    <property type="entry name" value="TIGR02452 family protein"/>
    <property type="match status" value="1"/>
</dbReference>